<dbReference type="InterPro" id="IPR002035">
    <property type="entry name" value="VWF_A"/>
</dbReference>
<evidence type="ECO:0000256" key="1">
    <source>
        <dbReference type="ARBA" id="ARBA00022475"/>
    </source>
</evidence>
<dbReference type="InterPro" id="IPR036465">
    <property type="entry name" value="vWFA_dom_sf"/>
</dbReference>
<organism evidence="7 8">
    <name type="scientific">Brumimicrobium salinarum</name>
    <dbReference type="NCBI Taxonomy" id="2058658"/>
    <lineage>
        <taxon>Bacteria</taxon>
        <taxon>Pseudomonadati</taxon>
        <taxon>Bacteroidota</taxon>
        <taxon>Flavobacteriia</taxon>
        <taxon>Flavobacteriales</taxon>
        <taxon>Crocinitomicaceae</taxon>
        <taxon>Brumimicrobium</taxon>
    </lineage>
</organism>
<keyword evidence="8" id="KW-1185">Reference proteome</keyword>
<proteinExistence type="predicted"/>
<dbReference type="SMART" id="SM00327">
    <property type="entry name" value="VWA"/>
    <property type="match status" value="1"/>
</dbReference>
<evidence type="ECO:0000259" key="6">
    <source>
        <dbReference type="PROSITE" id="PS50234"/>
    </source>
</evidence>
<evidence type="ECO:0000313" key="7">
    <source>
        <dbReference type="EMBL" id="PKR81436.1"/>
    </source>
</evidence>
<evidence type="ECO:0000313" key="8">
    <source>
        <dbReference type="Proteomes" id="UP000236654"/>
    </source>
</evidence>
<keyword evidence="4 5" id="KW-0472">Membrane</keyword>
<keyword evidence="1" id="KW-1003">Cell membrane</keyword>
<accession>A0A2I0R4C7</accession>
<dbReference type="AlphaFoldDB" id="A0A2I0R4C7"/>
<feature type="transmembrane region" description="Helical" evidence="5">
    <location>
        <begin position="20"/>
        <end position="36"/>
    </location>
</feature>
<comment type="caution">
    <text evidence="7">The sequence shown here is derived from an EMBL/GenBank/DDBJ whole genome shotgun (WGS) entry which is preliminary data.</text>
</comment>
<keyword evidence="3 5" id="KW-1133">Transmembrane helix</keyword>
<protein>
    <submittedName>
        <fullName evidence="7">Aerotolerance regulator BatA</fullName>
    </submittedName>
</protein>
<feature type="transmembrane region" description="Helical" evidence="5">
    <location>
        <begin position="321"/>
        <end position="340"/>
    </location>
</feature>
<evidence type="ECO:0000256" key="2">
    <source>
        <dbReference type="ARBA" id="ARBA00022692"/>
    </source>
</evidence>
<reference evidence="7 8" key="1">
    <citation type="submission" date="2017-12" db="EMBL/GenBank/DDBJ databases">
        <title>The draft genome sequence of Brumimicrobium saltpan LHR20.</title>
        <authorList>
            <person name="Do Z.-J."/>
            <person name="Luo H.-R."/>
        </authorList>
    </citation>
    <scope>NUCLEOTIDE SEQUENCE [LARGE SCALE GENOMIC DNA]</scope>
    <source>
        <strain evidence="7 8">LHR20</strain>
    </source>
</reference>
<dbReference type="PROSITE" id="PS50234">
    <property type="entry name" value="VWFA"/>
    <property type="match status" value="1"/>
</dbReference>
<name>A0A2I0R4C7_9FLAO</name>
<dbReference type="SUPFAM" id="SSF53300">
    <property type="entry name" value="vWA-like"/>
    <property type="match status" value="1"/>
</dbReference>
<gene>
    <name evidence="7" type="ORF">CW751_05110</name>
</gene>
<feature type="transmembrane region" description="Helical" evidence="5">
    <location>
        <begin position="66"/>
        <end position="90"/>
    </location>
</feature>
<evidence type="ECO:0000256" key="5">
    <source>
        <dbReference type="SAM" id="Phobius"/>
    </source>
</evidence>
<evidence type="ECO:0000256" key="3">
    <source>
        <dbReference type="ARBA" id="ARBA00022989"/>
    </source>
</evidence>
<dbReference type="Pfam" id="PF00092">
    <property type="entry name" value="VWA"/>
    <property type="match status" value="1"/>
</dbReference>
<dbReference type="PANTHER" id="PTHR22550:SF5">
    <property type="entry name" value="LEUCINE ZIPPER PROTEIN 4"/>
    <property type="match status" value="1"/>
</dbReference>
<dbReference type="Proteomes" id="UP000236654">
    <property type="component" value="Unassembled WGS sequence"/>
</dbReference>
<dbReference type="Gene3D" id="3.40.50.410">
    <property type="entry name" value="von Willebrand factor, type A domain"/>
    <property type="match status" value="1"/>
</dbReference>
<evidence type="ECO:0000256" key="4">
    <source>
        <dbReference type="ARBA" id="ARBA00023136"/>
    </source>
</evidence>
<keyword evidence="2 5" id="KW-0812">Transmembrane</keyword>
<dbReference type="RefSeq" id="WP_101333917.1">
    <property type="nucleotide sequence ID" value="NZ_PJNI01000003.1"/>
</dbReference>
<dbReference type="PANTHER" id="PTHR22550">
    <property type="entry name" value="SPORE GERMINATION PROTEIN"/>
    <property type="match status" value="1"/>
</dbReference>
<dbReference type="InterPro" id="IPR050768">
    <property type="entry name" value="UPF0353/GerABKA_families"/>
</dbReference>
<sequence length="344" mass="38531">MNNSLLYHIRFWEYNLYAPYWLWLLLLVPIVLVLRYKRVEKSEGVIKFSRPLKNLKAVAFKPIKTLIITIYIALGIGLSALIFAMALPYLPHSDTTENDFGEGIDIIISMDISGSMMATDFLPNRFEAAKQVAKEFIDGRKSDRIGFVVFEGEAYTACPATRNYDYLKQTIDEVQSGVIEPGTAIGTGLGTAVARLKSDSLSSKVIILLTDGESNKGEISPIAAAELAKNKNITVYTIGVGKKGIVKMPINTPFGQIMQNTQVNIDEKLLEKMAKMTGGEYFRATDENSLRKIYQTIDEMETVKMVNSTVKREPPYRPHTFMLIGMILIFLGLMTEQILLKKHA</sequence>
<dbReference type="EMBL" id="PJNI01000003">
    <property type="protein sequence ID" value="PKR81436.1"/>
    <property type="molecule type" value="Genomic_DNA"/>
</dbReference>
<feature type="domain" description="VWFA" evidence="6">
    <location>
        <begin position="105"/>
        <end position="297"/>
    </location>
</feature>
<dbReference type="OrthoDB" id="6206554at2"/>